<evidence type="ECO:0000313" key="2">
    <source>
        <dbReference type="EMBL" id="TWU62295.1"/>
    </source>
</evidence>
<dbReference type="EMBL" id="SJPZ01000002">
    <property type="protein sequence ID" value="TWU62295.1"/>
    <property type="molecule type" value="Genomic_DNA"/>
</dbReference>
<proteinExistence type="predicted"/>
<dbReference type="InterPro" id="IPR007627">
    <property type="entry name" value="RNA_pol_sigma70_r2"/>
</dbReference>
<feature type="domain" description="RNA polymerase sigma-70 region 2" evidence="1">
    <location>
        <begin position="54"/>
        <end position="101"/>
    </location>
</feature>
<accession>A0A5C6FJ76</accession>
<dbReference type="RefSeq" id="WP_197137952.1">
    <property type="nucleotide sequence ID" value="NZ_SJPZ01000002.1"/>
</dbReference>
<sequence length="218" mass="25516">MSIATRPGDAKQTNGKAQETCQRLGEDILTDFAMNFARMKAEQLCPRPEFADCDPEDVAQDLLMYLIQRADKFDPARGKLHTFIGCIIDSGVREILRAKKRQKRYPREEEVWVQSFEETVETVDETFANLGDEVWQEDLSRRTRGGHVDQYQEIDERDAIEVAMSRLTPEMRQLVLFMSDHSLNETMRKFGLSRRQLNKRRTDLQEHFKAFDAGFFWE</sequence>
<dbReference type="Gene3D" id="1.10.1740.10">
    <property type="match status" value="1"/>
</dbReference>
<dbReference type="Proteomes" id="UP000316476">
    <property type="component" value="Unassembled WGS sequence"/>
</dbReference>
<protein>
    <submittedName>
        <fullName evidence="2">Sigma-70 region 2</fullName>
    </submittedName>
</protein>
<evidence type="ECO:0000259" key="1">
    <source>
        <dbReference type="Pfam" id="PF04542"/>
    </source>
</evidence>
<dbReference type="AlphaFoldDB" id="A0A5C6FJ76"/>
<dbReference type="Pfam" id="PF04542">
    <property type="entry name" value="Sigma70_r2"/>
    <property type="match status" value="1"/>
</dbReference>
<comment type="caution">
    <text evidence="2">The sequence shown here is derived from an EMBL/GenBank/DDBJ whole genome shotgun (WGS) entry which is preliminary data.</text>
</comment>
<gene>
    <name evidence="2" type="ORF">V7x_40240</name>
</gene>
<dbReference type="SUPFAM" id="SSF88946">
    <property type="entry name" value="Sigma2 domain of RNA polymerase sigma factors"/>
    <property type="match status" value="1"/>
</dbReference>
<reference evidence="2 3" key="1">
    <citation type="submission" date="2019-02" db="EMBL/GenBank/DDBJ databases">
        <title>Deep-cultivation of Planctomycetes and their phenomic and genomic characterization uncovers novel biology.</title>
        <authorList>
            <person name="Wiegand S."/>
            <person name="Jogler M."/>
            <person name="Boedeker C."/>
            <person name="Pinto D."/>
            <person name="Vollmers J."/>
            <person name="Rivas-Marin E."/>
            <person name="Kohn T."/>
            <person name="Peeters S.H."/>
            <person name="Heuer A."/>
            <person name="Rast P."/>
            <person name="Oberbeckmann S."/>
            <person name="Bunk B."/>
            <person name="Jeske O."/>
            <person name="Meyerdierks A."/>
            <person name="Storesund J.E."/>
            <person name="Kallscheuer N."/>
            <person name="Luecker S."/>
            <person name="Lage O.M."/>
            <person name="Pohl T."/>
            <person name="Merkel B.J."/>
            <person name="Hornburger P."/>
            <person name="Mueller R.-W."/>
            <person name="Bruemmer F."/>
            <person name="Labrenz M."/>
            <person name="Spormann A.M."/>
            <person name="Op Den Camp H."/>
            <person name="Overmann J."/>
            <person name="Amann R."/>
            <person name="Jetten M.S.M."/>
            <person name="Mascher T."/>
            <person name="Medema M.H."/>
            <person name="Devos D.P."/>
            <person name="Kaster A.-K."/>
            <person name="Ovreas L."/>
            <person name="Rohde M."/>
            <person name="Galperin M.Y."/>
            <person name="Jogler C."/>
        </authorList>
    </citation>
    <scope>NUCLEOTIDE SEQUENCE [LARGE SCALE GENOMIC DNA]</scope>
    <source>
        <strain evidence="2 3">V7</strain>
    </source>
</reference>
<dbReference type="GO" id="GO:0003700">
    <property type="term" value="F:DNA-binding transcription factor activity"/>
    <property type="evidence" value="ECO:0007669"/>
    <property type="project" value="InterPro"/>
</dbReference>
<name>A0A5C6FJ76_9PLAN</name>
<dbReference type="GO" id="GO:0006352">
    <property type="term" value="P:DNA-templated transcription initiation"/>
    <property type="evidence" value="ECO:0007669"/>
    <property type="project" value="InterPro"/>
</dbReference>
<dbReference type="InterPro" id="IPR013325">
    <property type="entry name" value="RNA_pol_sigma_r2"/>
</dbReference>
<evidence type="ECO:0000313" key="3">
    <source>
        <dbReference type="Proteomes" id="UP000316476"/>
    </source>
</evidence>
<organism evidence="2 3">
    <name type="scientific">Crateriforma conspicua</name>
    <dbReference type="NCBI Taxonomy" id="2527996"/>
    <lineage>
        <taxon>Bacteria</taxon>
        <taxon>Pseudomonadati</taxon>
        <taxon>Planctomycetota</taxon>
        <taxon>Planctomycetia</taxon>
        <taxon>Planctomycetales</taxon>
        <taxon>Planctomycetaceae</taxon>
        <taxon>Crateriforma</taxon>
    </lineage>
</organism>